<dbReference type="PANTHER" id="PTHR33607:SF2">
    <property type="entry name" value="ENDONUCLEASE-1"/>
    <property type="match status" value="1"/>
</dbReference>
<evidence type="ECO:0000256" key="2">
    <source>
        <dbReference type="ARBA" id="ARBA00022722"/>
    </source>
</evidence>
<dbReference type="EMBL" id="WMJX01000056">
    <property type="protein sequence ID" value="MTG99275.1"/>
    <property type="molecule type" value="Genomic_DNA"/>
</dbReference>
<evidence type="ECO:0000256" key="1">
    <source>
        <dbReference type="ARBA" id="ARBA00006429"/>
    </source>
</evidence>
<dbReference type="GO" id="GO:0004518">
    <property type="term" value="F:nuclease activity"/>
    <property type="evidence" value="ECO:0007669"/>
    <property type="project" value="UniProtKB-KW"/>
</dbReference>
<accession>A0A6I3LTH8</accession>
<evidence type="ECO:0000256" key="3">
    <source>
        <dbReference type="ARBA" id="ARBA00022801"/>
    </source>
</evidence>
<protein>
    <recommendedName>
        <fullName evidence="8">Endonuclease</fullName>
    </recommendedName>
</protein>
<keyword evidence="7" id="KW-1185">Reference proteome</keyword>
<organism evidence="6 7">
    <name type="scientific">Myroides albus</name>
    <dbReference type="NCBI Taxonomy" id="2562892"/>
    <lineage>
        <taxon>Bacteria</taxon>
        <taxon>Pseudomonadati</taxon>
        <taxon>Bacteroidota</taxon>
        <taxon>Flavobacteriia</taxon>
        <taxon>Flavobacteriales</taxon>
        <taxon>Flavobacteriaceae</taxon>
        <taxon>Myroides</taxon>
    </lineage>
</organism>
<dbReference type="PANTHER" id="PTHR33607">
    <property type="entry name" value="ENDONUCLEASE-1"/>
    <property type="match status" value="1"/>
</dbReference>
<dbReference type="OrthoDB" id="5485925at2"/>
<gene>
    <name evidence="6" type="ORF">GJV76_14270</name>
</gene>
<comment type="caution">
    <text evidence="6">The sequence shown here is derived from an EMBL/GenBank/DDBJ whole genome shotgun (WGS) entry which is preliminary data.</text>
</comment>
<dbReference type="AlphaFoldDB" id="A0A6I3LTH8"/>
<feature type="region of interest" description="Disordered" evidence="4">
    <location>
        <begin position="23"/>
        <end position="46"/>
    </location>
</feature>
<dbReference type="SUPFAM" id="SSF54060">
    <property type="entry name" value="His-Me finger endonucleases"/>
    <property type="match status" value="1"/>
</dbReference>
<evidence type="ECO:0000313" key="7">
    <source>
        <dbReference type="Proteomes" id="UP000438760"/>
    </source>
</evidence>
<comment type="similarity">
    <text evidence="1">Belongs to the EndA/NucM nuclease family.</text>
</comment>
<evidence type="ECO:0000256" key="5">
    <source>
        <dbReference type="SAM" id="SignalP"/>
    </source>
</evidence>
<feature type="signal peptide" evidence="5">
    <location>
        <begin position="1"/>
        <end position="22"/>
    </location>
</feature>
<name>A0A6I3LTH8_9FLAO</name>
<keyword evidence="3" id="KW-0378">Hydrolase</keyword>
<dbReference type="Pfam" id="PF04231">
    <property type="entry name" value="Endonuclease_1"/>
    <property type="match status" value="1"/>
</dbReference>
<dbReference type="PROSITE" id="PS51257">
    <property type="entry name" value="PROKAR_LIPOPROTEIN"/>
    <property type="match status" value="1"/>
</dbReference>
<proteinExistence type="inferred from homology"/>
<reference evidence="6 7" key="1">
    <citation type="submission" date="2019-11" db="EMBL/GenBank/DDBJ databases">
        <title>Genome of Strain BIT-d1.</title>
        <authorList>
            <person name="Yang Y."/>
        </authorList>
    </citation>
    <scope>NUCLEOTIDE SEQUENCE [LARGE SCALE GENOMIC DNA]</scope>
    <source>
        <strain evidence="6 7">BIT-d1</strain>
    </source>
</reference>
<sequence length="339" mass="38647">MKKFFILPLMVFMSLTYSCSSSDDSITEDTGTENNGGGTKPKPSVVMKDKANYRPIDEAQQQYYKGIDFTLRGEKLKEALHALLVKTHKQLMYTPDLWDACIATDINLDDPNGQTLLAMYGWPKNQEKENKHKRTIDKFAKNNNPKEININRDKKWEREHVFAKSKADPKLVTSRGDKGYSEQGLIAGVDAHNLRAINGQWNEDRGNTIFGEGSGNAGMSNGFWYPGDEWKGDVARMMMYMYVRYGAQCNPRKIAAGNEVATPDYGGTGMMRIFLKWNAEVPVSPNEKLRNKVHGEQNKRYSQGNRNPFIDNPYLANLIWWGGQDQEELVADNIWERIE</sequence>
<dbReference type="GO" id="GO:0016787">
    <property type="term" value="F:hydrolase activity"/>
    <property type="evidence" value="ECO:0007669"/>
    <property type="project" value="UniProtKB-KW"/>
</dbReference>
<dbReference type="InterPro" id="IPR007346">
    <property type="entry name" value="Endonuclease-I"/>
</dbReference>
<keyword evidence="5" id="KW-0732">Signal</keyword>
<evidence type="ECO:0000256" key="4">
    <source>
        <dbReference type="SAM" id="MobiDB-lite"/>
    </source>
</evidence>
<feature type="chain" id="PRO_5026347392" description="Endonuclease" evidence="5">
    <location>
        <begin position="23"/>
        <end position="339"/>
    </location>
</feature>
<keyword evidence="2" id="KW-0540">Nuclease</keyword>
<dbReference type="InterPro" id="IPR044925">
    <property type="entry name" value="His-Me_finger_sf"/>
</dbReference>
<dbReference type="Proteomes" id="UP000438760">
    <property type="component" value="Unassembled WGS sequence"/>
</dbReference>
<evidence type="ECO:0008006" key="8">
    <source>
        <dbReference type="Google" id="ProtNLM"/>
    </source>
</evidence>
<dbReference type="RefSeq" id="WP_155093273.1">
    <property type="nucleotide sequence ID" value="NZ_CP102754.1"/>
</dbReference>
<evidence type="ECO:0000313" key="6">
    <source>
        <dbReference type="EMBL" id="MTG99275.1"/>
    </source>
</evidence>